<feature type="transmembrane region" description="Helical" evidence="7">
    <location>
        <begin position="211"/>
        <end position="231"/>
    </location>
</feature>
<dbReference type="PANTHER" id="PTHR30106:SF2">
    <property type="entry name" value="UPF0324 INNER MEMBRANE PROTEIN YEIH"/>
    <property type="match status" value="1"/>
</dbReference>
<reference evidence="8 9" key="1">
    <citation type="submission" date="2023-03" db="EMBL/GenBank/DDBJ databases">
        <title>Complete genome sequences of several Auritidibacter ignavus strains isolated from ear infections.</title>
        <authorList>
            <person name="Baehr T."/>
            <person name="Baumhoegger A.M."/>
        </authorList>
    </citation>
    <scope>NUCLEOTIDE SEQUENCE [LARGE SCALE GENOMIC DNA]</scope>
    <source>
        <strain evidence="8 9">BABAE-6</strain>
    </source>
</reference>
<evidence type="ECO:0000256" key="2">
    <source>
        <dbReference type="ARBA" id="ARBA00007977"/>
    </source>
</evidence>
<organism evidence="8 9">
    <name type="scientific">Auritidibacter ignavus</name>
    <dbReference type="NCBI Taxonomy" id="678932"/>
    <lineage>
        <taxon>Bacteria</taxon>
        <taxon>Bacillati</taxon>
        <taxon>Actinomycetota</taxon>
        <taxon>Actinomycetes</taxon>
        <taxon>Micrococcales</taxon>
        <taxon>Micrococcaceae</taxon>
        <taxon>Auritidibacter</taxon>
    </lineage>
</organism>
<keyword evidence="9" id="KW-1185">Reference proteome</keyword>
<protein>
    <submittedName>
        <fullName evidence="8">Sulfate exporter family transporter</fullName>
    </submittedName>
</protein>
<keyword evidence="3" id="KW-1003">Cell membrane</keyword>
<evidence type="ECO:0000256" key="5">
    <source>
        <dbReference type="ARBA" id="ARBA00022989"/>
    </source>
</evidence>
<dbReference type="Proteomes" id="UP001224674">
    <property type="component" value="Chromosome"/>
</dbReference>
<keyword evidence="5 7" id="KW-1133">Transmembrane helix</keyword>
<dbReference type="AlphaFoldDB" id="A0AAJ6AH41"/>
<evidence type="ECO:0000256" key="3">
    <source>
        <dbReference type="ARBA" id="ARBA00022475"/>
    </source>
</evidence>
<dbReference type="Pfam" id="PF03601">
    <property type="entry name" value="Cons_hypoth698"/>
    <property type="match status" value="1"/>
</dbReference>
<evidence type="ECO:0000256" key="4">
    <source>
        <dbReference type="ARBA" id="ARBA00022692"/>
    </source>
</evidence>
<evidence type="ECO:0000313" key="8">
    <source>
        <dbReference type="EMBL" id="WGH92164.1"/>
    </source>
</evidence>
<comment type="subcellular location">
    <subcellularLocation>
        <location evidence="1">Cell membrane</location>
        <topology evidence="1">Multi-pass membrane protein</topology>
    </subcellularLocation>
</comment>
<gene>
    <name evidence="8" type="ORF">QDX21_07430</name>
</gene>
<evidence type="ECO:0000313" key="9">
    <source>
        <dbReference type="Proteomes" id="UP001224674"/>
    </source>
</evidence>
<keyword evidence="6 7" id="KW-0472">Membrane</keyword>
<proteinExistence type="inferred from homology"/>
<feature type="transmembrane region" description="Helical" evidence="7">
    <location>
        <begin position="252"/>
        <end position="270"/>
    </location>
</feature>
<dbReference type="GO" id="GO:0005886">
    <property type="term" value="C:plasma membrane"/>
    <property type="evidence" value="ECO:0007669"/>
    <property type="project" value="UniProtKB-SubCell"/>
</dbReference>
<keyword evidence="4 7" id="KW-0812">Transmembrane</keyword>
<comment type="similarity">
    <text evidence="2">Belongs to the UPF0324 family.</text>
</comment>
<dbReference type="EMBL" id="CP122566">
    <property type="protein sequence ID" value="WGH92164.1"/>
    <property type="molecule type" value="Genomic_DNA"/>
</dbReference>
<dbReference type="PANTHER" id="PTHR30106">
    <property type="entry name" value="INNER MEMBRANE PROTEIN YEIH-RELATED"/>
    <property type="match status" value="1"/>
</dbReference>
<name>A0AAJ6AH41_9MICC</name>
<feature type="transmembrane region" description="Helical" evidence="7">
    <location>
        <begin position="87"/>
        <end position="110"/>
    </location>
</feature>
<dbReference type="RefSeq" id="WP_122548755.1">
    <property type="nucleotide sequence ID" value="NZ_CP122565.1"/>
</dbReference>
<feature type="transmembrane region" description="Helical" evidence="7">
    <location>
        <begin position="312"/>
        <end position="332"/>
    </location>
</feature>
<dbReference type="InterPro" id="IPR018383">
    <property type="entry name" value="UPF0324_pro"/>
</dbReference>
<sequence length="335" mass="34316">MNRTILPGLVLSFAIGALALGMIAGIGDYLPGVSGLLVAIVIGVLWRNIAPVPEVVEPGITVASKTVLRWGIVLMGLQLAVDEILALGWGTIVLIVLAVVITFGATVILAKALRVPSALGLLIASGFSICGAAAVAGADSVLKAKKEFTATSIGLVVLFGTLMIPAMPVLVALCGFSTTQGAIWAGTSVHEVAQVVAVAETLGPEASTTAVTVKLGRVMMLAFVLAAIAFLSSRHASSRSTPEDPAPGSRPALVPWFVIGFFIMVALRSVDILPPTALEVVQLIQSLFLATAMFGLGMGVRIRSLVQVGARPIMLATLSTLIITVIGGLGAGRLA</sequence>
<feature type="transmembrane region" description="Helical" evidence="7">
    <location>
        <begin position="150"/>
        <end position="174"/>
    </location>
</feature>
<feature type="transmembrane region" description="Helical" evidence="7">
    <location>
        <begin position="282"/>
        <end position="300"/>
    </location>
</feature>
<evidence type="ECO:0000256" key="6">
    <source>
        <dbReference type="ARBA" id="ARBA00023136"/>
    </source>
</evidence>
<feature type="transmembrane region" description="Helical" evidence="7">
    <location>
        <begin position="117"/>
        <end position="138"/>
    </location>
</feature>
<evidence type="ECO:0000256" key="7">
    <source>
        <dbReference type="SAM" id="Phobius"/>
    </source>
</evidence>
<accession>A0AAJ6AH41</accession>
<evidence type="ECO:0000256" key="1">
    <source>
        <dbReference type="ARBA" id="ARBA00004651"/>
    </source>
</evidence>